<reference evidence="3" key="1">
    <citation type="submission" date="2016-06" db="UniProtKB">
        <authorList>
            <consortium name="WormBaseParasite"/>
        </authorList>
    </citation>
    <scope>IDENTIFICATION</scope>
</reference>
<evidence type="ECO:0000313" key="3">
    <source>
        <dbReference type="WBParaSite" id="nOo.2.0.1.t11765-RA"/>
    </source>
</evidence>
<keyword evidence="2" id="KW-1185">Reference proteome</keyword>
<protein>
    <submittedName>
        <fullName evidence="1 3">Uncharacterized protein</fullName>
    </submittedName>
</protein>
<reference evidence="1 2" key="2">
    <citation type="submission" date="2018-08" db="EMBL/GenBank/DDBJ databases">
        <authorList>
            <person name="Laetsch R D."/>
            <person name="Stevens L."/>
            <person name="Kumar S."/>
            <person name="Blaxter L. M."/>
        </authorList>
    </citation>
    <scope>NUCLEOTIDE SEQUENCE [LARGE SCALE GENOMIC DNA]</scope>
</reference>
<accession>A0A182EUD6</accession>
<organism evidence="3">
    <name type="scientific">Onchocerca ochengi</name>
    <name type="common">Filarial nematode worm</name>
    <dbReference type="NCBI Taxonomy" id="42157"/>
    <lineage>
        <taxon>Eukaryota</taxon>
        <taxon>Metazoa</taxon>
        <taxon>Ecdysozoa</taxon>
        <taxon>Nematoda</taxon>
        <taxon>Chromadorea</taxon>
        <taxon>Rhabditida</taxon>
        <taxon>Spirurina</taxon>
        <taxon>Spiruromorpha</taxon>
        <taxon>Filarioidea</taxon>
        <taxon>Onchocercidae</taxon>
        <taxon>Onchocerca</taxon>
    </lineage>
</organism>
<dbReference type="WBParaSite" id="nOo.2.0.1.t11765-RA">
    <property type="protein sequence ID" value="nOo.2.0.1.t11765-RA"/>
    <property type="gene ID" value="nOo.2.0.1.g11765"/>
</dbReference>
<evidence type="ECO:0000313" key="1">
    <source>
        <dbReference type="EMBL" id="VDM97022.1"/>
    </source>
</evidence>
<dbReference type="EMBL" id="UYRW01008737">
    <property type="protein sequence ID" value="VDM97022.1"/>
    <property type="molecule type" value="Genomic_DNA"/>
</dbReference>
<proteinExistence type="predicted"/>
<dbReference type="AlphaFoldDB" id="A0A182EUD6"/>
<sequence length="125" mass="14262">MFSSALRLKRSAEDGSKLATTQMWMVNGQHIHFTVANMQQIAPNPPAFFTSRQINVFAKLVSYYIRIIHGRRIESYLNDSNLCLRIANKVLNQLGMPSPNRSAAASFDVELHREQNYDTLDLFSD</sequence>
<evidence type="ECO:0000313" key="2">
    <source>
        <dbReference type="Proteomes" id="UP000271087"/>
    </source>
</evidence>
<dbReference type="Proteomes" id="UP000271087">
    <property type="component" value="Unassembled WGS sequence"/>
</dbReference>
<gene>
    <name evidence="1" type="ORF">NOO_LOCUS11765</name>
</gene>
<name>A0A182EUD6_ONCOC</name>